<dbReference type="SUPFAM" id="SSF48264">
    <property type="entry name" value="Cytochrome P450"/>
    <property type="match status" value="1"/>
</dbReference>
<dbReference type="PANTHER" id="PTHR47951">
    <property type="entry name" value="OS08G0547900 PROTEIN"/>
    <property type="match status" value="1"/>
</dbReference>
<keyword evidence="1" id="KW-0503">Monooxygenase</keyword>
<dbReference type="InterPro" id="IPR002401">
    <property type="entry name" value="Cyt_P450_E_grp-I"/>
</dbReference>
<keyword evidence="1" id="KW-0349">Heme</keyword>
<evidence type="ECO:0000313" key="3">
    <source>
        <dbReference type="EMBL" id="KAK8575060.1"/>
    </source>
</evidence>
<dbReference type="CDD" id="cd11073">
    <property type="entry name" value="CYP76-like"/>
    <property type="match status" value="1"/>
</dbReference>
<dbReference type="PRINTS" id="PR00463">
    <property type="entry name" value="EP450I"/>
</dbReference>
<evidence type="ECO:0000256" key="2">
    <source>
        <dbReference type="SAM" id="Phobius"/>
    </source>
</evidence>
<keyword evidence="4" id="KW-1185">Reference proteome</keyword>
<reference evidence="3 4" key="1">
    <citation type="journal article" date="2024" name="G3 (Bethesda)">
        <title>Genome assembly of Hibiscus sabdariffa L. provides insights into metabolisms of medicinal natural products.</title>
        <authorList>
            <person name="Kim T."/>
        </authorList>
    </citation>
    <scope>NUCLEOTIDE SEQUENCE [LARGE SCALE GENOMIC DNA]</scope>
    <source>
        <strain evidence="3">TK-2024</strain>
        <tissue evidence="3">Old leaves</tissue>
    </source>
</reference>
<dbReference type="PRINTS" id="PR00385">
    <property type="entry name" value="P450"/>
</dbReference>
<dbReference type="PROSITE" id="PS00086">
    <property type="entry name" value="CYTOCHROME_P450"/>
    <property type="match status" value="1"/>
</dbReference>
<evidence type="ECO:0000256" key="1">
    <source>
        <dbReference type="RuleBase" id="RU000461"/>
    </source>
</evidence>
<comment type="similarity">
    <text evidence="1">Belongs to the cytochrome P450 family.</text>
</comment>
<keyword evidence="1" id="KW-0408">Iron</keyword>
<keyword evidence="2" id="KW-0472">Membrane</keyword>
<evidence type="ECO:0008006" key="5">
    <source>
        <dbReference type="Google" id="ProtNLM"/>
    </source>
</evidence>
<dbReference type="EMBL" id="JBBPBM010000007">
    <property type="protein sequence ID" value="KAK8575060.1"/>
    <property type="molecule type" value="Genomic_DNA"/>
</dbReference>
<dbReference type="InterPro" id="IPR001128">
    <property type="entry name" value="Cyt_P450"/>
</dbReference>
<sequence length="536" mass="59968">MTIISSSLRFSNSYPKIWSWFSKDARPADDFARLFFTLVGVFVILRYSLMCIKSRKGQPRSPPGPRGLPIVGNLPFLEPELHSYFAQLARTYGPVVKLQLGSKTGILVSSPSTARQVLKDQDIAFANRDVPVVGMLATGGCDIVWSPYGPDWRMLRKVCVLKMLSNATLDKMYMLRRREVRKTVDYLYGKAGTPVNLGEQVFLLILNVVTNMLWGSTMEGDAGNNVGAEFKQVISEFTEILGMPNISDFFPVLAPLDLQGLCKRVAKPVAKLNGIIDNMIDQRLKVDKESENSSGEVKDFLQFLLELKDENDSKTPLTMDHVKALLLDMVVGGTDTSSNSIEFTLAEVINNPEVMRRAQKELDEVVGKDNIVEESDIHKLPYLLAIMRESLRLHPALPLLVPHSPDRACTVGGYAIPKGCRVFINAWAIHRDPCIWENPLEFNPDRFLNSQCDFSGNDLSYFPFGSGRRMCAGIAMAERMVLYSIATVLHSFDWKVVEEDKLDLSEKFGIVLKLKNPLVVIPYPRLSNPALYGLGL</sequence>
<dbReference type="InterPro" id="IPR017972">
    <property type="entry name" value="Cyt_P450_CS"/>
</dbReference>
<dbReference type="Proteomes" id="UP001472677">
    <property type="component" value="Unassembled WGS sequence"/>
</dbReference>
<proteinExistence type="inferred from homology"/>
<accession>A0ABR2F9Q1</accession>
<evidence type="ECO:0000313" key="4">
    <source>
        <dbReference type="Proteomes" id="UP001472677"/>
    </source>
</evidence>
<keyword evidence="2" id="KW-1133">Transmembrane helix</keyword>
<dbReference type="Gene3D" id="1.10.630.10">
    <property type="entry name" value="Cytochrome P450"/>
    <property type="match status" value="1"/>
</dbReference>
<feature type="transmembrane region" description="Helical" evidence="2">
    <location>
        <begin position="31"/>
        <end position="49"/>
    </location>
</feature>
<keyword evidence="1" id="KW-0479">Metal-binding</keyword>
<dbReference type="PANTHER" id="PTHR47951:SF3">
    <property type="entry name" value="CYTOCHROME P450, FAMILY 706, SUBFAMILY A, POLYPEPTIDE 4"/>
    <property type="match status" value="1"/>
</dbReference>
<comment type="caution">
    <text evidence="3">The sequence shown here is derived from an EMBL/GenBank/DDBJ whole genome shotgun (WGS) entry which is preliminary data.</text>
</comment>
<keyword evidence="1" id="KW-0560">Oxidoreductase</keyword>
<name>A0ABR2F9Q1_9ROSI</name>
<dbReference type="InterPro" id="IPR036396">
    <property type="entry name" value="Cyt_P450_sf"/>
</dbReference>
<protein>
    <recommendedName>
        <fullName evidence="5">Cytochrome P450</fullName>
    </recommendedName>
</protein>
<organism evidence="3 4">
    <name type="scientific">Hibiscus sabdariffa</name>
    <name type="common">roselle</name>
    <dbReference type="NCBI Taxonomy" id="183260"/>
    <lineage>
        <taxon>Eukaryota</taxon>
        <taxon>Viridiplantae</taxon>
        <taxon>Streptophyta</taxon>
        <taxon>Embryophyta</taxon>
        <taxon>Tracheophyta</taxon>
        <taxon>Spermatophyta</taxon>
        <taxon>Magnoliopsida</taxon>
        <taxon>eudicotyledons</taxon>
        <taxon>Gunneridae</taxon>
        <taxon>Pentapetalae</taxon>
        <taxon>rosids</taxon>
        <taxon>malvids</taxon>
        <taxon>Malvales</taxon>
        <taxon>Malvaceae</taxon>
        <taxon>Malvoideae</taxon>
        <taxon>Hibiscus</taxon>
    </lineage>
</organism>
<dbReference type="Pfam" id="PF00067">
    <property type="entry name" value="p450"/>
    <property type="match status" value="1"/>
</dbReference>
<gene>
    <name evidence="3" type="ORF">V6N12_062737</name>
</gene>
<keyword evidence="2" id="KW-0812">Transmembrane</keyword>